<reference evidence="3 4" key="1">
    <citation type="submission" date="2021-06" db="EMBL/GenBank/DDBJ databases">
        <title>Faecalicatena sp. nov. isolated from porcine feces.</title>
        <authorList>
            <person name="Oh B.S."/>
            <person name="Lee J.H."/>
        </authorList>
    </citation>
    <scope>NUCLEOTIDE SEQUENCE [LARGE SCALE GENOMIC DNA]</scope>
    <source>
        <strain evidence="3 4">AGMB00832</strain>
    </source>
</reference>
<evidence type="ECO:0000259" key="2">
    <source>
        <dbReference type="Pfam" id="PF02120"/>
    </source>
</evidence>
<evidence type="ECO:0000313" key="4">
    <source>
        <dbReference type="Proteomes" id="UP000723714"/>
    </source>
</evidence>
<feature type="compositionally biased region" description="Polar residues" evidence="1">
    <location>
        <begin position="1"/>
        <end position="10"/>
    </location>
</feature>
<feature type="compositionally biased region" description="Polar residues" evidence="1">
    <location>
        <begin position="265"/>
        <end position="274"/>
    </location>
</feature>
<comment type="caution">
    <text evidence="3">The sequence shown here is derived from an EMBL/GenBank/DDBJ whole genome shotgun (WGS) entry which is preliminary data.</text>
</comment>
<gene>
    <name evidence="3" type="ORF">HGO97_020310</name>
</gene>
<dbReference type="CDD" id="cd17470">
    <property type="entry name" value="T3SS_Flik_C"/>
    <property type="match status" value="1"/>
</dbReference>
<feature type="region of interest" description="Disordered" evidence="1">
    <location>
        <begin position="222"/>
        <end position="298"/>
    </location>
</feature>
<keyword evidence="3" id="KW-0969">Cilium</keyword>
<keyword evidence="3" id="KW-0966">Cell projection</keyword>
<feature type="compositionally biased region" description="Basic and acidic residues" evidence="1">
    <location>
        <begin position="108"/>
        <end position="122"/>
    </location>
</feature>
<name>A0ABS6D966_9FIRM</name>
<feature type="region of interest" description="Disordered" evidence="1">
    <location>
        <begin position="1"/>
        <end position="24"/>
    </location>
</feature>
<dbReference type="Proteomes" id="UP000723714">
    <property type="component" value="Unassembled WGS sequence"/>
</dbReference>
<accession>A0ABS6D966</accession>
<dbReference type="InterPro" id="IPR038610">
    <property type="entry name" value="FliK-like_C_sf"/>
</dbReference>
<dbReference type="InterPro" id="IPR021136">
    <property type="entry name" value="Flagellar_hook_control-like_C"/>
</dbReference>
<sequence>MKMQNVNSVDAFTGRKGTAGTRTQCQENGFMDILNMRIQKENQKGSFDVQAERLSGQKRRIGSDQSHESKKALEKLNRQQEKAASKETQKAEKNAEKVTENASIEGAIHGKETEPDQVKEAQKTGAVQPEQEVREAAVEAAATVAEAGIQRITGQGIGTADVLTDGSAAVQAVLQGTESGVQGTQDGGVLQTELKLQNQTEGINVTESPKETQISGGVLSEAEGLGANPASDSGTLKTAGVRDGQAGSELQKTGQTDVPGEKLTTDQAAGQLSGKQEGCKAGQQEGTEGGTGRNGGESLTDQAALLKQMSAKNSVTQVQESTEKAGKSTSVEDLQKYVDEQIFANPGELASRSLSGTYEVGQMKQTETAQPIMEQFKSGIEQGITKNLDTFTIRLKPEGLGEILIHMEHAGGRIAMSIGVTNAETQKLLTSEMINLKEMLKPLNAEVKEIYQSQTENFDMMTYQQNLFHQNRNLFYAGKSGRIQHYGGTEEEVSEAAAEIGIQGVPDPAVYASGSWNAYV</sequence>
<keyword evidence="3" id="KW-0282">Flagellum</keyword>
<evidence type="ECO:0000256" key="1">
    <source>
        <dbReference type="SAM" id="MobiDB-lite"/>
    </source>
</evidence>
<evidence type="ECO:0000313" key="3">
    <source>
        <dbReference type="EMBL" id="MBU3878149.1"/>
    </source>
</evidence>
<feature type="region of interest" description="Disordered" evidence="1">
    <location>
        <begin position="44"/>
        <end position="132"/>
    </location>
</feature>
<dbReference type="EMBL" id="JABACJ020000028">
    <property type="protein sequence ID" value="MBU3878149.1"/>
    <property type="molecule type" value="Genomic_DNA"/>
</dbReference>
<keyword evidence="4" id="KW-1185">Reference proteome</keyword>
<protein>
    <submittedName>
        <fullName evidence="3">Flagellar hook-length control protein FliK</fullName>
    </submittedName>
</protein>
<feature type="compositionally biased region" description="Basic and acidic residues" evidence="1">
    <location>
        <begin position="61"/>
        <end position="99"/>
    </location>
</feature>
<dbReference type="Gene3D" id="3.30.750.140">
    <property type="match status" value="1"/>
</dbReference>
<proteinExistence type="predicted"/>
<feature type="domain" description="Flagellar hook-length control protein-like C-terminal" evidence="2">
    <location>
        <begin position="382"/>
        <end position="455"/>
    </location>
</feature>
<dbReference type="Pfam" id="PF02120">
    <property type="entry name" value="Flg_hook"/>
    <property type="match status" value="1"/>
</dbReference>
<organism evidence="3 4">
    <name type="scientific">Faecalicatena faecalis</name>
    <dbReference type="NCBI Taxonomy" id="2726362"/>
    <lineage>
        <taxon>Bacteria</taxon>
        <taxon>Bacillati</taxon>
        <taxon>Bacillota</taxon>
        <taxon>Clostridia</taxon>
        <taxon>Lachnospirales</taxon>
        <taxon>Lachnospiraceae</taxon>
        <taxon>Faecalicatena</taxon>
    </lineage>
</organism>